<dbReference type="InterPro" id="IPR016181">
    <property type="entry name" value="Acyl_CoA_acyltransferase"/>
</dbReference>
<accession>A0A7L5HPX4</accession>
<dbReference type="KEGG" id="carm:CARM_1267"/>
<dbReference type="Gene3D" id="3.40.630.30">
    <property type="match status" value="1"/>
</dbReference>
<protein>
    <recommendedName>
        <fullName evidence="3">FemAB family protein</fullName>
    </recommendedName>
</protein>
<evidence type="ECO:0000313" key="1">
    <source>
        <dbReference type="EMBL" id="QKF80162.1"/>
    </source>
</evidence>
<proteinExistence type="predicted"/>
<dbReference type="AlphaFoldDB" id="A0A7L5HPX4"/>
<dbReference type="GeneID" id="56587017"/>
<keyword evidence="2" id="KW-1185">Reference proteome</keyword>
<reference evidence="1 2" key="1">
    <citation type="submission" date="2020-05" db="EMBL/GenBank/DDBJ databases">
        <title>Complete genome sequencing of Campylobacter and Arcobacter type strains.</title>
        <authorList>
            <person name="Miller W.G."/>
            <person name="Yee E."/>
        </authorList>
    </citation>
    <scope>NUCLEOTIDE SEQUENCE [LARGE SCALE GENOMIC DNA]</scope>
    <source>
        <strain evidence="1 2">CCUG 73571</strain>
    </source>
</reference>
<dbReference type="RefSeq" id="WP_139493285.1">
    <property type="nucleotide sequence ID" value="NZ_CP053825.1"/>
</dbReference>
<dbReference type="EMBL" id="CP053825">
    <property type="protein sequence ID" value="QKF80162.1"/>
    <property type="molecule type" value="Genomic_DNA"/>
</dbReference>
<evidence type="ECO:0008006" key="3">
    <source>
        <dbReference type="Google" id="ProtNLM"/>
    </source>
</evidence>
<gene>
    <name evidence="1" type="ORF">CARM_1267</name>
</gene>
<evidence type="ECO:0000313" key="2">
    <source>
        <dbReference type="Proteomes" id="UP000509246"/>
    </source>
</evidence>
<sequence length="304" mass="36345">MQFNNDIYLNENYARLYGEVFVFENFDGDKYFKIIANKYPIKSSKYFDLQSVYGYGGGVSCNSNDENFIKQSIIKFKNTAKKQNIIAFFIRFHPFDLNIDIYKKYLNFFRQEKKIIIVDTTNTIASIRKNYSLRMKSIVNQARRLIEILQCDKNETLNFYELYQKTMLRNKASKFYFFDKEYFEKLWNFEDYVVFKARLNNEDIAFASFFMGEEITYYHLSANTLKNNANALLLDHFFEFSNQKGKQKCILGGGVKDDDSLFAFKSKFSKQFVYFYIGGIVINDEIYNNMCEKYDNNYFLKYRN</sequence>
<organism evidence="1 2">
    <name type="scientific">Campylobacter armoricus</name>
    <dbReference type="NCBI Taxonomy" id="2505970"/>
    <lineage>
        <taxon>Bacteria</taxon>
        <taxon>Pseudomonadati</taxon>
        <taxon>Campylobacterota</taxon>
        <taxon>Epsilonproteobacteria</taxon>
        <taxon>Campylobacterales</taxon>
        <taxon>Campylobacteraceae</taxon>
        <taxon>Campylobacter</taxon>
    </lineage>
</organism>
<name>A0A7L5HPX4_9BACT</name>
<dbReference type="SUPFAM" id="SSF55729">
    <property type="entry name" value="Acyl-CoA N-acyltransferases (Nat)"/>
    <property type="match status" value="1"/>
</dbReference>
<dbReference type="Proteomes" id="UP000509246">
    <property type="component" value="Chromosome"/>
</dbReference>